<dbReference type="AlphaFoldDB" id="A0A8W8ID33"/>
<evidence type="ECO:0000313" key="3">
    <source>
        <dbReference type="Proteomes" id="UP000005408"/>
    </source>
</evidence>
<evidence type="ECO:0000313" key="2">
    <source>
        <dbReference type="EnsemblMetazoa" id="G13443.3:cds"/>
    </source>
</evidence>
<sequence>MEDIEVCYKNTSTGENVNLFWDEVPSSSLDEEDDLPCSGQEHRGAENQRGHSTILPDLLRDTESHDECMRRVVPKVRPLAPTPKHKHGGEGCYFIMIGMFEIYQFAKMSGNEMSVW</sequence>
<accession>A0A8W8ID33</accession>
<protein>
    <submittedName>
        <fullName evidence="2">Uncharacterized protein</fullName>
    </submittedName>
</protein>
<proteinExistence type="predicted"/>
<reference evidence="2" key="1">
    <citation type="submission" date="2022-08" db="UniProtKB">
        <authorList>
            <consortium name="EnsemblMetazoa"/>
        </authorList>
    </citation>
    <scope>IDENTIFICATION</scope>
    <source>
        <strain evidence="2">05x7-T-G4-1.051#20</strain>
    </source>
</reference>
<keyword evidence="3" id="KW-1185">Reference proteome</keyword>
<feature type="region of interest" description="Disordered" evidence="1">
    <location>
        <begin position="27"/>
        <end position="57"/>
    </location>
</feature>
<dbReference type="Proteomes" id="UP000005408">
    <property type="component" value="Unassembled WGS sequence"/>
</dbReference>
<dbReference type="EnsemblMetazoa" id="G13443.3">
    <property type="protein sequence ID" value="G13443.3:cds"/>
    <property type="gene ID" value="G13443"/>
</dbReference>
<organism evidence="2 3">
    <name type="scientific">Magallana gigas</name>
    <name type="common">Pacific oyster</name>
    <name type="synonym">Crassostrea gigas</name>
    <dbReference type="NCBI Taxonomy" id="29159"/>
    <lineage>
        <taxon>Eukaryota</taxon>
        <taxon>Metazoa</taxon>
        <taxon>Spiralia</taxon>
        <taxon>Lophotrochozoa</taxon>
        <taxon>Mollusca</taxon>
        <taxon>Bivalvia</taxon>
        <taxon>Autobranchia</taxon>
        <taxon>Pteriomorphia</taxon>
        <taxon>Ostreida</taxon>
        <taxon>Ostreoidea</taxon>
        <taxon>Ostreidae</taxon>
        <taxon>Magallana</taxon>
    </lineage>
</organism>
<evidence type="ECO:0000256" key="1">
    <source>
        <dbReference type="SAM" id="MobiDB-lite"/>
    </source>
</evidence>
<name>A0A8W8ID33_MAGGI</name>
<feature type="compositionally biased region" description="Basic and acidic residues" evidence="1">
    <location>
        <begin position="40"/>
        <end position="49"/>
    </location>
</feature>